<gene>
    <name evidence="2" type="ORF">EVAR_75225_1</name>
</gene>
<proteinExistence type="predicted"/>
<feature type="region of interest" description="Disordered" evidence="1">
    <location>
        <begin position="15"/>
        <end position="53"/>
    </location>
</feature>
<organism evidence="2 3">
    <name type="scientific">Eumeta variegata</name>
    <name type="common">Bagworm moth</name>
    <name type="synonym">Eumeta japonica</name>
    <dbReference type="NCBI Taxonomy" id="151549"/>
    <lineage>
        <taxon>Eukaryota</taxon>
        <taxon>Metazoa</taxon>
        <taxon>Ecdysozoa</taxon>
        <taxon>Arthropoda</taxon>
        <taxon>Hexapoda</taxon>
        <taxon>Insecta</taxon>
        <taxon>Pterygota</taxon>
        <taxon>Neoptera</taxon>
        <taxon>Endopterygota</taxon>
        <taxon>Lepidoptera</taxon>
        <taxon>Glossata</taxon>
        <taxon>Ditrysia</taxon>
        <taxon>Tineoidea</taxon>
        <taxon>Psychidae</taxon>
        <taxon>Oiketicinae</taxon>
        <taxon>Eumeta</taxon>
    </lineage>
</organism>
<name>A0A4C1VAN9_EUMVA</name>
<dbReference type="AlphaFoldDB" id="A0A4C1VAN9"/>
<evidence type="ECO:0000313" key="3">
    <source>
        <dbReference type="Proteomes" id="UP000299102"/>
    </source>
</evidence>
<dbReference type="EMBL" id="BGZK01000298">
    <property type="protein sequence ID" value="GBP35024.1"/>
    <property type="molecule type" value="Genomic_DNA"/>
</dbReference>
<dbReference type="Proteomes" id="UP000299102">
    <property type="component" value="Unassembled WGS sequence"/>
</dbReference>
<sequence length="90" mass="10418">MEKIKKYILYSREKGRGRRDPYRVRRTSRQPGRCTGAPPRAVAFAPAPPQTAPPARDAFEQYAASRHSRTSLVRWRTCLCQHETRITFSN</sequence>
<keyword evidence="3" id="KW-1185">Reference proteome</keyword>
<protein>
    <submittedName>
        <fullName evidence="2">Uncharacterized protein</fullName>
    </submittedName>
</protein>
<evidence type="ECO:0000313" key="2">
    <source>
        <dbReference type="EMBL" id="GBP35024.1"/>
    </source>
</evidence>
<evidence type="ECO:0000256" key="1">
    <source>
        <dbReference type="SAM" id="MobiDB-lite"/>
    </source>
</evidence>
<reference evidence="2 3" key="1">
    <citation type="journal article" date="2019" name="Commun. Biol.">
        <title>The bagworm genome reveals a unique fibroin gene that provides high tensile strength.</title>
        <authorList>
            <person name="Kono N."/>
            <person name="Nakamura H."/>
            <person name="Ohtoshi R."/>
            <person name="Tomita M."/>
            <person name="Numata K."/>
            <person name="Arakawa K."/>
        </authorList>
    </citation>
    <scope>NUCLEOTIDE SEQUENCE [LARGE SCALE GENOMIC DNA]</scope>
</reference>
<accession>A0A4C1VAN9</accession>
<comment type="caution">
    <text evidence="2">The sequence shown here is derived from an EMBL/GenBank/DDBJ whole genome shotgun (WGS) entry which is preliminary data.</text>
</comment>